<organism evidence="1">
    <name type="scientific">uncultured Chloroflexota bacterium</name>
    <dbReference type="NCBI Taxonomy" id="166587"/>
    <lineage>
        <taxon>Bacteria</taxon>
        <taxon>Bacillati</taxon>
        <taxon>Chloroflexota</taxon>
        <taxon>environmental samples</taxon>
    </lineage>
</organism>
<sequence>MTLLSFLEPAAVAGALDGQAAYHVPTGAPEVVGALELAIHTTIYQEMRWLEDQVLRLEQALAALTQTPTASESGQHAANALLEEAIAACRSRLMGVAVTAGALAQQPDVAAGCSG</sequence>
<accession>A0A6J4JYF3</accession>
<name>A0A6J4JYF3_9CHLR</name>
<proteinExistence type="predicted"/>
<dbReference type="EMBL" id="CADCTC010000248">
    <property type="protein sequence ID" value="CAA9290631.1"/>
    <property type="molecule type" value="Genomic_DNA"/>
</dbReference>
<dbReference type="AlphaFoldDB" id="A0A6J4JYF3"/>
<evidence type="ECO:0000313" key="1">
    <source>
        <dbReference type="EMBL" id="CAA9290631.1"/>
    </source>
</evidence>
<protein>
    <submittedName>
        <fullName evidence="1">Uncharacterized protein</fullName>
    </submittedName>
</protein>
<reference evidence="1" key="1">
    <citation type="submission" date="2020-02" db="EMBL/GenBank/DDBJ databases">
        <authorList>
            <person name="Meier V. D."/>
        </authorList>
    </citation>
    <scope>NUCLEOTIDE SEQUENCE</scope>
    <source>
        <strain evidence="1">AVDCRST_MAG77</strain>
    </source>
</reference>
<gene>
    <name evidence="1" type="ORF">AVDCRST_MAG77-4693</name>
</gene>